<feature type="repeat" description="TPR" evidence="1">
    <location>
        <begin position="450"/>
        <end position="483"/>
    </location>
</feature>
<feature type="repeat" description="TPR" evidence="1">
    <location>
        <begin position="382"/>
        <end position="415"/>
    </location>
</feature>
<dbReference type="PANTHER" id="PTHR44749">
    <property type="entry name" value="SUPPRESSOR OF RPS4-RLD 1"/>
    <property type="match status" value="1"/>
</dbReference>
<dbReference type="EMBL" id="HBGA01090542">
    <property type="protein sequence ID" value="CAD9022750.1"/>
    <property type="molecule type" value="Transcribed_RNA"/>
</dbReference>
<organism evidence="3">
    <name type="scientific">Eutreptiella gymnastica</name>
    <dbReference type="NCBI Taxonomy" id="73025"/>
    <lineage>
        <taxon>Eukaryota</taxon>
        <taxon>Discoba</taxon>
        <taxon>Euglenozoa</taxon>
        <taxon>Euglenida</taxon>
        <taxon>Spirocuta</taxon>
        <taxon>Euglenophyceae</taxon>
        <taxon>Eutreptiales</taxon>
        <taxon>Eutreptiaceae</taxon>
        <taxon>Eutreptiella</taxon>
    </lineage>
</organism>
<sequence length="899" mass="101521">MAEAHLLYVEGKYSKAIKGYTSLINDGKAVSIHLCNRAQCYLQLNMGNKAMKDADEALKLDPDCTLATLRKAEAYMKLSKAKDAHAICMEQLDKVHDVELYVRFIEMKQQVDSGSEPVQCTNGSIAPVTRKPQAPTSNVTEATPTSTELQPTWTSPSPALAQPSPPKSQVNTLKEMVKETKTDFNEKILNSPAVHRALQQTPITHGVGQVDLDKQIALGYYKVNNGLHQEAISHFGDMLAKQPNLMAALLGRGTALALVGHYAAAETDFSRAISLQPNVADSYKRRSQVLGVMGKSLEAIQDLTNALHFEGDVADTYFQRASLLHKMGGHEEAHGDIQRAIQLDGTNKTYFNLLGLVLNCLGDSMEAVKAYERAIALDPRYKEAICSKGQAYRDWGMPKEAMENFLKSSEIDPNYWSAHHLRGFLNFSLGNYNACVKDSIRVVELDPKHRDALYLLALSYHNLGQCRKSVETYDKLLRFHPGDAAWYNRECCLILHHHFDVPMQGLNWDQLHNPYFKEAWCKRSPLGKLQGYEVQAGFKQSIPDLPVSTSPLPMSPEVDRLIQVADVVGSRFQLETPGFLPNVRQHRTFGLAALEVAQVVADFWQGNKPELGWRQMINIIVKWRQLSEVNDPVWWIDLLPHDLFHEGFGLQTPMLTGQLKVPRYYPYFDRCFSITKRLVQEQHVLTDEMAEGVCKAQTCPDLWAAMHRDFFVISPCHKLELQADEKPEGPRKAEERGYMEGTRITLVSKPEDRGFQFTIRTPGTPDRYKDYSVELEILWERMRRDHGTDRLADHIVSFYFFWVNFQPLTRGSAACGLVALFGLFLAAGEELTSVVKKGMQTDWEGITTPRCEDFLKIVTPWLYPNRSPSKLMAELPSVAGTLVTVRDHLLALNHKLYLK</sequence>
<gene>
    <name evidence="3" type="ORF">EGYM00392_LOCUS33872</name>
</gene>
<dbReference type="SUPFAM" id="SSF48452">
    <property type="entry name" value="TPR-like"/>
    <property type="match status" value="1"/>
</dbReference>
<evidence type="ECO:0000256" key="2">
    <source>
        <dbReference type="SAM" id="MobiDB-lite"/>
    </source>
</evidence>
<dbReference type="Pfam" id="PF13174">
    <property type="entry name" value="TPR_6"/>
    <property type="match status" value="1"/>
</dbReference>
<feature type="repeat" description="TPR" evidence="1">
    <location>
        <begin position="314"/>
        <end position="347"/>
    </location>
</feature>
<dbReference type="AlphaFoldDB" id="A0A7S1NK44"/>
<name>A0A7S1NK44_9EUGL</name>
<feature type="compositionally biased region" description="Polar residues" evidence="2">
    <location>
        <begin position="115"/>
        <end position="124"/>
    </location>
</feature>
<feature type="repeat" description="TPR" evidence="1">
    <location>
        <begin position="348"/>
        <end position="381"/>
    </location>
</feature>
<dbReference type="Pfam" id="PF13432">
    <property type="entry name" value="TPR_16"/>
    <property type="match status" value="1"/>
</dbReference>
<dbReference type="Pfam" id="PF13181">
    <property type="entry name" value="TPR_8"/>
    <property type="match status" value="3"/>
</dbReference>
<dbReference type="InterPro" id="IPR044650">
    <property type="entry name" value="SRFR1-like"/>
</dbReference>
<dbReference type="Gene3D" id="1.25.40.10">
    <property type="entry name" value="Tetratricopeptide repeat domain"/>
    <property type="match status" value="4"/>
</dbReference>
<feature type="region of interest" description="Disordered" evidence="2">
    <location>
        <begin position="115"/>
        <end position="169"/>
    </location>
</feature>
<dbReference type="InterPro" id="IPR019734">
    <property type="entry name" value="TPR_rpt"/>
</dbReference>
<evidence type="ECO:0000256" key="1">
    <source>
        <dbReference type="PROSITE-ProRule" id="PRU00339"/>
    </source>
</evidence>
<evidence type="ECO:0008006" key="4">
    <source>
        <dbReference type="Google" id="ProtNLM"/>
    </source>
</evidence>
<proteinExistence type="predicted"/>
<dbReference type="PANTHER" id="PTHR44749:SF1">
    <property type="entry name" value="TETRATRICOPEPTIDE-LIKE HELICAL DOMAIN-CONTAINING PROTEIN"/>
    <property type="match status" value="1"/>
</dbReference>
<reference evidence="3" key="1">
    <citation type="submission" date="2021-01" db="EMBL/GenBank/DDBJ databases">
        <authorList>
            <person name="Corre E."/>
            <person name="Pelletier E."/>
            <person name="Niang G."/>
            <person name="Scheremetjew M."/>
            <person name="Finn R."/>
            <person name="Kale V."/>
            <person name="Holt S."/>
            <person name="Cochrane G."/>
            <person name="Meng A."/>
            <person name="Brown T."/>
            <person name="Cohen L."/>
        </authorList>
    </citation>
    <scope>NUCLEOTIDE SEQUENCE</scope>
    <source>
        <strain evidence="3">NIES-381</strain>
    </source>
</reference>
<dbReference type="GO" id="GO:0045892">
    <property type="term" value="P:negative regulation of DNA-templated transcription"/>
    <property type="evidence" value="ECO:0007669"/>
    <property type="project" value="InterPro"/>
</dbReference>
<dbReference type="InterPro" id="IPR011990">
    <property type="entry name" value="TPR-like_helical_dom_sf"/>
</dbReference>
<keyword evidence="1" id="KW-0802">TPR repeat</keyword>
<feature type="repeat" description="TPR" evidence="1">
    <location>
        <begin position="246"/>
        <end position="279"/>
    </location>
</feature>
<accession>A0A7S1NK44</accession>
<feature type="compositionally biased region" description="Polar residues" evidence="2">
    <location>
        <begin position="134"/>
        <end position="154"/>
    </location>
</feature>
<evidence type="ECO:0000313" key="3">
    <source>
        <dbReference type="EMBL" id="CAD9022750.1"/>
    </source>
</evidence>
<protein>
    <recommendedName>
        <fullName evidence="4">Protein O-GlcNAc transferase</fullName>
    </recommendedName>
</protein>
<dbReference type="SMART" id="SM00028">
    <property type="entry name" value="TPR"/>
    <property type="match status" value="8"/>
</dbReference>
<dbReference type="PROSITE" id="PS50005">
    <property type="entry name" value="TPR"/>
    <property type="match status" value="5"/>
</dbReference>